<keyword evidence="4 8" id="KW-0812">Transmembrane</keyword>
<dbReference type="Pfam" id="PF05977">
    <property type="entry name" value="MFS_3"/>
    <property type="match status" value="1"/>
</dbReference>
<dbReference type="SUPFAM" id="SSF103473">
    <property type="entry name" value="MFS general substrate transporter"/>
    <property type="match status" value="1"/>
</dbReference>
<comment type="subcellular location">
    <subcellularLocation>
        <location evidence="1">Cell membrane</location>
        <topology evidence="1">Multi-pass membrane protein</topology>
    </subcellularLocation>
</comment>
<gene>
    <name evidence="10" type="ORF">FB564_4774</name>
    <name evidence="9" type="ORF">Sar04_31680</name>
</gene>
<feature type="compositionally biased region" description="Basic and acidic residues" evidence="7">
    <location>
        <begin position="424"/>
        <end position="434"/>
    </location>
</feature>
<evidence type="ECO:0000256" key="8">
    <source>
        <dbReference type="SAM" id="Phobius"/>
    </source>
</evidence>
<protein>
    <submittedName>
        <fullName evidence="9">MFS transporter</fullName>
    </submittedName>
    <submittedName>
        <fullName evidence="10">Transmembrane secretion effector</fullName>
    </submittedName>
</protein>
<dbReference type="EMBL" id="VFOL01000001">
    <property type="protein sequence ID" value="TQL39514.1"/>
    <property type="molecule type" value="Genomic_DNA"/>
</dbReference>
<feature type="transmembrane region" description="Helical" evidence="8">
    <location>
        <begin position="317"/>
        <end position="335"/>
    </location>
</feature>
<feature type="transmembrane region" description="Helical" evidence="8">
    <location>
        <begin position="261"/>
        <end position="283"/>
    </location>
</feature>
<reference evidence="10 11" key="1">
    <citation type="submission" date="2019-06" db="EMBL/GenBank/DDBJ databases">
        <title>Sequencing the genomes of 1000 actinobacteria strains.</title>
        <authorList>
            <person name="Klenk H.-P."/>
        </authorList>
    </citation>
    <scope>NUCLEOTIDE SEQUENCE [LARGE SCALE GENOMIC DNA]</scope>
    <source>
        <strain evidence="10 11">DSM 44819</strain>
    </source>
</reference>
<dbReference type="Gene3D" id="1.20.1250.20">
    <property type="entry name" value="MFS general substrate transporter like domains"/>
    <property type="match status" value="1"/>
</dbReference>
<feature type="transmembrane region" description="Helical" evidence="8">
    <location>
        <begin position="20"/>
        <end position="42"/>
    </location>
</feature>
<comment type="caution">
    <text evidence="10">The sequence shown here is derived from an EMBL/GenBank/DDBJ whole genome shotgun (WGS) entry which is preliminary data.</text>
</comment>
<dbReference type="AlphaFoldDB" id="A0A542XUK6"/>
<evidence type="ECO:0000256" key="1">
    <source>
        <dbReference type="ARBA" id="ARBA00004651"/>
    </source>
</evidence>
<evidence type="ECO:0000313" key="12">
    <source>
        <dbReference type="Proteomes" id="UP000677457"/>
    </source>
</evidence>
<evidence type="ECO:0000256" key="5">
    <source>
        <dbReference type="ARBA" id="ARBA00022989"/>
    </source>
</evidence>
<evidence type="ECO:0000256" key="3">
    <source>
        <dbReference type="ARBA" id="ARBA00022475"/>
    </source>
</evidence>
<evidence type="ECO:0000256" key="7">
    <source>
        <dbReference type="SAM" id="MobiDB-lite"/>
    </source>
</evidence>
<dbReference type="PANTHER" id="PTHR23513">
    <property type="entry name" value="INTEGRAL MEMBRANE EFFLUX PROTEIN-RELATED"/>
    <property type="match status" value="1"/>
</dbReference>
<feature type="transmembrane region" description="Helical" evidence="8">
    <location>
        <begin position="237"/>
        <end position="255"/>
    </location>
</feature>
<evidence type="ECO:0000256" key="4">
    <source>
        <dbReference type="ARBA" id="ARBA00022692"/>
    </source>
</evidence>
<organism evidence="10 11">
    <name type="scientific">Salinispora arenicola</name>
    <dbReference type="NCBI Taxonomy" id="168697"/>
    <lineage>
        <taxon>Bacteria</taxon>
        <taxon>Bacillati</taxon>
        <taxon>Actinomycetota</taxon>
        <taxon>Actinomycetes</taxon>
        <taxon>Micromonosporales</taxon>
        <taxon>Micromonosporaceae</taxon>
        <taxon>Salinispora</taxon>
    </lineage>
</organism>
<dbReference type="GO" id="GO:0005886">
    <property type="term" value="C:plasma membrane"/>
    <property type="evidence" value="ECO:0007669"/>
    <property type="project" value="UniProtKB-SubCell"/>
</dbReference>
<dbReference type="Proteomes" id="UP000315983">
    <property type="component" value="Unassembled WGS sequence"/>
</dbReference>
<keyword evidence="2" id="KW-0813">Transport</keyword>
<evidence type="ECO:0000313" key="11">
    <source>
        <dbReference type="Proteomes" id="UP000315983"/>
    </source>
</evidence>
<sequence>MSALPQKAADSVFRVRDFNLMFAAAVASKAGSEVVFVALPLVAVVTLQASPLEVGLLGAATMAAFLLVALPAGAWLDRARRQPVMVIADFVRAVLYASIPVAWWLDSLTIGHLYLVAVFAGIGTVFFDVAAQSYLPTIINSAQLMDGNARLSTVDAASRIIGRGAGGSLSSALTAPGAVLVTAAGYICSALCIIGIRSREAAVASTHLNRQLRTEIREGLHYVLSEKSLRAIAADGAISNLFSSIAVSMLPILLVRQLGLSGAQVGIFLALSGVGALAGAGIARRCADRLGYGRALWMIPLAVAPFYFLIPNAHRGWLLWLAGGAYLLQSMRMMIDNIIMTTYRQHVTPMALLGRVNASLRFLMWGTIAIGAAASGFLADLLGVRGALLVSASGQAMAWLPVYLSPLRNARELPDGDDPNLVASDHDRHTATSR</sequence>
<keyword evidence="6 8" id="KW-0472">Membrane</keyword>
<feature type="transmembrane region" description="Helical" evidence="8">
    <location>
        <begin position="356"/>
        <end position="378"/>
    </location>
</feature>
<evidence type="ECO:0000313" key="10">
    <source>
        <dbReference type="EMBL" id="TQL39514.1"/>
    </source>
</evidence>
<reference evidence="9 12" key="2">
    <citation type="submission" date="2021-03" db="EMBL/GenBank/DDBJ databases">
        <title>Whole genome shotgun sequence of Salinispora arenicola NBRC 105043.</title>
        <authorList>
            <person name="Komaki H."/>
            <person name="Tamura T."/>
        </authorList>
    </citation>
    <scope>NUCLEOTIDE SEQUENCE [LARGE SCALE GENOMIC DNA]</scope>
    <source>
        <strain evidence="9 12">NBRC 105043</strain>
    </source>
</reference>
<evidence type="ECO:0000313" key="9">
    <source>
        <dbReference type="EMBL" id="GIM86432.1"/>
    </source>
</evidence>
<dbReference type="EMBL" id="BOQM01000024">
    <property type="protein sequence ID" value="GIM86432.1"/>
    <property type="molecule type" value="Genomic_DNA"/>
</dbReference>
<dbReference type="InterPro" id="IPR036259">
    <property type="entry name" value="MFS_trans_sf"/>
</dbReference>
<dbReference type="Proteomes" id="UP000677457">
    <property type="component" value="Unassembled WGS sequence"/>
</dbReference>
<evidence type="ECO:0000256" key="2">
    <source>
        <dbReference type="ARBA" id="ARBA00022448"/>
    </source>
</evidence>
<dbReference type="InterPro" id="IPR010290">
    <property type="entry name" value="TM_effector"/>
</dbReference>
<feature type="transmembrane region" description="Helical" evidence="8">
    <location>
        <begin position="54"/>
        <end position="76"/>
    </location>
</feature>
<evidence type="ECO:0000256" key="6">
    <source>
        <dbReference type="ARBA" id="ARBA00023136"/>
    </source>
</evidence>
<name>A0A542XUK6_SALAC</name>
<dbReference type="PANTHER" id="PTHR23513:SF6">
    <property type="entry name" value="MAJOR FACILITATOR SUPERFAMILY ASSOCIATED DOMAIN-CONTAINING PROTEIN"/>
    <property type="match status" value="1"/>
</dbReference>
<keyword evidence="5 8" id="KW-1133">Transmembrane helix</keyword>
<feature type="transmembrane region" description="Helical" evidence="8">
    <location>
        <begin position="295"/>
        <end position="311"/>
    </location>
</feature>
<dbReference type="CDD" id="cd06173">
    <property type="entry name" value="MFS_MefA_like"/>
    <property type="match status" value="1"/>
</dbReference>
<keyword evidence="12" id="KW-1185">Reference proteome</keyword>
<keyword evidence="3" id="KW-1003">Cell membrane</keyword>
<feature type="transmembrane region" description="Helical" evidence="8">
    <location>
        <begin position="83"/>
        <end position="105"/>
    </location>
</feature>
<proteinExistence type="predicted"/>
<accession>A0A542XUK6</accession>
<feature type="transmembrane region" description="Helical" evidence="8">
    <location>
        <begin position="111"/>
        <end position="131"/>
    </location>
</feature>
<feature type="region of interest" description="Disordered" evidence="7">
    <location>
        <begin position="415"/>
        <end position="434"/>
    </location>
</feature>